<proteinExistence type="predicted"/>
<protein>
    <submittedName>
        <fullName evidence="3">DUF4136 domain-containing protein</fullName>
    </submittedName>
</protein>
<dbReference type="KEGG" id="mgk:FSB76_05140"/>
<keyword evidence="1" id="KW-0732">Signal</keyword>
<dbReference type="OrthoDB" id="118896at2"/>
<keyword evidence="4" id="KW-1185">Reference proteome</keyword>
<dbReference type="Pfam" id="PF13590">
    <property type="entry name" value="DUF4136"/>
    <property type="match status" value="1"/>
</dbReference>
<sequence>MKTIINTGLVLLLVSALSACSSYNYYTAAKNKTNLTAYRTFAWLPPDAQPNKAGGVVKKEIADEKVKETTIEALTAKGLKLQETDPDLLVSYSTVTGRGVKNEFYPAYYGTLYSGWGWGGFGWGYRPFYGYGGFGYGWGYPYYGGGVVARVPYKEGTLIIDIIDRNTRQLVWRGFGVGELHNPKTTLKELPKVVSGILQQLNLNYTGHAPVVLDTKKA</sequence>
<organism evidence="3 4">
    <name type="scientific">Mucilaginibacter ginsenosidivorax</name>
    <dbReference type="NCBI Taxonomy" id="862126"/>
    <lineage>
        <taxon>Bacteria</taxon>
        <taxon>Pseudomonadati</taxon>
        <taxon>Bacteroidota</taxon>
        <taxon>Sphingobacteriia</taxon>
        <taxon>Sphingobacteriales</taxon>
        <taxon>Sphingobacteriaceae</taxon>
        <taxon>Mucilaginibacter</taxon>
    </lineage>
</organism>
<evidence type="ECO:0000313" key="4">
    <source>
        <dbReference type="Proteomes" id="UP000321362"/>
    </source>
</evidence>
<dbReference type="EMBL" id="CP042437">
    <property type="protein sequence ID" value="QEC75356.1"/>
    <property type="molecule type" value="Genomic_DNA"/>
</dbReference>
<dbReference type="PROSITE" id="PS51257">
    <property type="entry name" value="PROKAR_LIPOPROTEIN"/>
    <property type="match status" value="1"/>
</dbReference>
<feature type="signal peptide" evidence="1">
    <location>
        <begin position="1"/>
        <end position="21"/>
    </location>
</feature>
<gene>
    <name evidence="3" type="ORF">FSB76_05140</name>
</gene>
<dbReference type="Proteomes" id="UP000321362">
    <property type="component" value="Chromosome"/>
</dbReference>
<evidence type="ECO:0000259" key="2">
    <source>
        <dbReference type="Pfam" id="PF13590"/>
    </source>
</evidence>
<feature type="chain" id="PRO_5023094588" evidence="1">
    <location>
        <begin position="22"/>
        <end position="218"/>
    </location>
</feature>
<accession>A0A5B8VY41</accession>
<dbReference type="AlphaFoldDB" id="A0A5B8VY41"/>
<dbReference type="InterPro" id="IPR025411">
    <property type="entry name" value="DUF4136"/>
</dbReference>
<reference evidence="3 4" key="1">
    <citation type="journal article" date="2013" name="J. Microbiol.">
        <title>Mucilaginibacter ginsenosidivorax sp. nov., with ginsenoside converting activity isolated from sediment.</title>
        <authorList>
            <person name="Kim J.K."/>
            <person name="Choi T.E."/>
            <person name="Liu Q.M."/>
            <person name="Park H.Y."/>
            <person name="Yi T.H."/>
            <person name="Yoon M.H."/>
            <person name="Kim S.C."/>
            <person name="Im W.T."/>
        </authorList>
    </citation>
    <scope>NUCLEOTIDE SEQUENCE [LARGE SCALE GENOMIC DNA]</scope>
    <source>
        <strain evidence="3 4">KHI28</strain>
    </source>
</reference>
<name>A0A5B8VY41_9SPHI</name>
<dbReference type="RefSeq" id="WP_147052509.1">
    <property type="nucleotide sequence ID" value="NZ_CP042437.1"/>
</dbReference>
<dbReference type="Gene3D" id="3.30.160.670">
    <property type="match status" value="1"/>
</dbReference>
<evidence type="ECO:0000256" key="1">
    <source>
        <dbReference type="SAM" id="SignalP"/>
    </source>
</evidence>
<feature type="domain" description="DUF4136" evidence="2">
    <location>
        <begin position="27"/>
        <end position="200"/>
    </location>
</feature>
<evidence type="ECO:0000313" key="3">
    <source>
        <dbReference type="EMBL" id="QEC75356.1"/>
    </source>
</evidence>